<dbReference type="EMBL" id="JBJKBG010000007">
    <property type="protein sequence ID" value="KAL3731471.1"/>
    <property type="molecule type" value="Genomic_DNA"/>
</dbReference>
<evidence type="ECO:0000313" key="4">
    <source>
        <dbReference type="Proteomes" id="UP001634007"/>
    </source>
</evidence>
<evidence type="ECO:0000313" key="3">
    <source>
        <dbReference type="EMBL" id="KAL3731471.1"/>
    </source>
</evidence>
<evidence type="ECO:0000256" key="1">
    <source>
        <dbReference type="SAM" id="MobiDB-lite"/>
    </source>
</evidence>
<dbReference type="PANTHER" id="PTHR37184">
    <property type="entry name" value="CLAVATA3/ESR (CLE)-RELATED PROTEIN 27"/>
    <property type="match status" value="1"/>
</dbReference>
<evidence type="ECO:0008006" key="5">
    <source>
        <dbReference type="Google" id="ProtNLM"/>
    </source>
</evidence>
<accession>A0ABD3K468</accession>
<sequence length="120" mass="13087">MPLAGSWRLMHTSLLLFVLFSAFHLWACREYCSATATRTLSSSSSLSSSESSLDDHVEVKQVYSTDTTITSSSKEEITLRSNTSFNGRPSASSHAVDNSTEQAFEDSKRAVPSGPDPLHN</sequence>
<protein>
    <recommendedName>
        <fullName evidence="5">CLAVATA3/ESR (CLE)-related protein 44</fullName>
    </recommendedName>
</protein>
<proteinExistence type="predicted"/>
<feature type="compositionally biased region" description="Polar residues" evidence="1">
    <location>
        <begin position="79"/>
        <end position="102"/>
    </location>
</feature>
<feature type="chain" id="PRO_5044775276" description="CLAVATA3/ESR (CLE)-related protein 44" evidence="2">
    <location>
        <begin position="29"/>
        <end position="120"/>
    </location>
</feature>
<evidence type="ECO:0000256" key="2">
    <source>
        <dbReference type="SAM" id="SignalP"/>
    </source>
</evidence>
<dbReference type="AlphaFoldDB" id="A0ABD3K468"/>
<feature type="signal peptide" evidence="2">
    <location>
        <begin position="1"/>
        <end position="28"/>
    </location>
</feature>
<name>A0ABD3K468_EUCGL</name>
<dbReference type="Proteomes" id="UP001634007">
    <property type="component" value="Unassembled WGS sequence"/>
</dbReference>
<reference evidence="3 4" key="1">
    <citation type="submission" date="2024-11" db="EMBL/GenBank/DDBJ databases">
        <title>Chromosome-level genome assembly of Eucalyptus globulus Labill. provides insights into its genome evolution.</title>
        <authorList>
            <person name="Li X."/>
        </authorList>
    </citation>
    <scope>NUCLEOTIDE SEQUENCE [LARGE SCALE GENOMIC DNA]</scope>
    <source>
        <strain evidence="3">CL2024</strain>
        <tissue evidence="3">Fresh tender leaves</tissue>
    </source>
</reference>
<keyword evidence="4" id="KW-1185">Reference proteome</keyword>
<keyword evidence="2" id="KW-0732">Signal</keyword>
<organism evidence="3 4">
    <name type="scientific">Eucalyptus globulus</name>
    <name type="common">Tasmanian blue gum</name>
    <dbReference type="NCBI Taxonomy" id="34317"/>
    <lineage>
        <taxon>Eukaryota</taxon>
        <taxon>Viridiplantae</taxon>
        <taxon>Streptophyta</taxon>
        <taxon>Embryophyta</taxon>
        <taxon>Tracheophyta</taxon>
        <taxon>Spermatophyta</taxon>
        <taxon>Magnoliopsida</taxon>
        <taxon>eudicotyledons</taxon>
        <taxon>Gunneridae</taxon>
        <taxon>Pentapetalae</taxon>
        <taxon>rosids</taxon>
        <taxon>malvids</taxon>
        <taxon>Myrtales</taxon>
        <taxon>Myrtaceae</taxon>
        <taxon>Myrtoideae</taxon>
        <taxon>Eucalypteae</taxon>
        <taxon>Eucalyptus</taxon>
    </lineage>
</organism>
<gene>
    <name evidence="3" type="ORF">ACJRO7_028363</name>
</gene>
<feature type="region of interest" description="Disordered" evidence="1">
    <location>
        <begin position="73"/>
        <end position="120"/>
    </location>
</feature>
<dbReference type="InterPro" id="IPR040274">
    <property type="entry name" value="CLE27/CLE43"/>
</dbReference>
<comment type="caution">
    <text evidence="3">The sequence shown here is derived from an EMBL/GenBank/DDBJ whole genome shotgun (WGS) entry which is preliminary data.</text>
</comment>
<dbReference type="PANTHER" id="PTHR37184:SF2">
    <property type="entry name" value="CLAVATA3_ESR (CLE)-RELATED PROTEIN 43"/>
    <property type="match status" value="1"/>
</dbReference>